<dbReference type="SUPFAM" id="SSF52833">
    <property type="entry name" value="Thioredoxin-like"/>
    <property type="match status" value="1"/>
</dbReference>
<dbReference type="InterPro" id="IPR036249">
    <property type="entry name" value="Thioredoxin-like_sf"/>
</dbReference>
<evidence type="ECO:0000259" key="1">
    <source>
        <dbReference type="Pfam" id="PF01323"/>
    </source>
</evidence>
<sequence>MKIDIWSDFACPFCYIGKRHLEAALGDRQDVEIIFHSFELDPQTAIHHDVDIHQLIANKYGISYEESKANNEQITQMAAAVGLDYNFDIMQMTNTFNAHRLAQFAKTVGKGNEFVEAAMEVYFRDGAFLNDEETLVAIGEKVGLNPEDVRRVFHSQEFLAPVRVDQTKAMELGIQSVPFFLIDDQYALSGAQPISVFENVLAQVTEQSQAIKPTNAPNCDDGSCQI</sequence>
<dbReference type="PANTHER" id="PTHR13887">
    <property type="entry name" value="GLUTATHIONE S-TRANSFERASE KAPPA"/>
    <property type="match status" value="1"/>
</dbReference>
<dbReference type="Proteomes" id="UP000287239">
    <property type="component" value="Unassembled WGS sequence"/>
</dbReference>
<accession>A0A429ZAU2</accession>
<dbReference type="GO" id="GO:0016491">
    <property type="term" value="F:oxidoreductase activity"/>
    <property type="evidence" value="ECO:0007669"/>
    <property type="project" value="InterPro"/>
</dbReference>
<dbReference type="RefSeq" id="WP_126782576.1">
    <property type="nucleotide sequence ID" value="NZ_JBQDMR010000009.1"/>
</dbReference>
<dbReference type="InterPro" id="IPR001853">
    <property type="entry name" value="DSBA-like_thioredoxin_dom"/>
</dbReference>
<name>A0A429ZAU2_9ENTE</name>
<feature type="domain" description="DSBA-like thioredoxin" evidence="1">
    <location>
        <begin position="3"/>
        <end position="201"/>
    </location>
</feature>
<dbReference type="OrthoDB" id="9799122at2"/>
<keyword evidence="3" id="KW-1185">Reference proteome</keyword>
<organism evidence="2 3">
    <name type="scientific">Vagococcus salmoninarum</name>
    <dbReference type="NCBI Taxonomy" id="2739"/>
    <lineage>
        <taxon>Bacteria</taxon>
        <taxon>Bacillati</taxon>
        <taxon>Bacillota</taxon>
        <taxon>Bacilli</taxon>
        <taxon>Lactobacillales</taxon>
        <taxon>Enterococcaceae</taxon>
        <taxon>Vagococcus</taxon>
    </lineage>
</organism>
<dbReference type="GeneID" id="98569646"/>
<dbReference type="AlphaFoldDB" id="A0A429ZAU2"/>
<gene>
    <name evidence="2" type="ORF">CBF35_14970</name>
</gene>
<protein>
    <submittedName>
        <fullName evidence="2">Disulfide bond formation protein DsbA</fullName>
    </submittedName>
</protein>
<comment type="caution">
    <text evidence="2">The sequence shown here is derived from an EMBL/GenBank/DDBJ whole genome shotgun (WGS) entry which is preliminary data.</text>
</comment>
<reference evidence="2 3" key="1">
    <citation type="submission" date="2017-05" db="EMBL/GenBank/DDBJ databases">
        <title>Vagococcus spp. assemblies.</title>
        <authorList>
            <person name="Gulvik C.A."/>
        </authorList>
    </citation>
    <scope>NUCLEOTIDE SEQUENCE [LARGE SCALE GENOMIC DNA]</scope>
    <source>
        <strain evidence="2 3">NCFB 2777</strain>
    </source>
</reference>
<dbReference type="Pfam" id="PF01323">
    <property type="entry name" value="DSBA"/>
    <property type="match status" value="1"/>
</dbReference>
<proteinExistence type="predicted"/>
<dbReference type="PANTHER" id="PTHR13887:SF41">
    <property type="entry name" value="THIOREDOXIN SUPERFAMILY PROTEIN"/>
    <property type="match status" value="1"/>
</dbReference>
<evidence type="ECO:0000313" key="2">
    <source>
        <dbReference type="EMBL" id="RST90801.1"/>
    </source>
</evidence>
<dbReference type="Gene3D" id="3.40.30.10">
    <property type="entry name" value="Glutaredoxin"/>
    <property type="match status" value="1"/>
</dbReference>
<dbReference type="EMBL" id="NGJU01000038">
    <property type="protein sequence ID" value="RST90801.1"/>
    <property type="molecule type" value="Genomic_DNA"/>
</dbReference>
<dbReference type="CDD" id="cd03024">
    <property type="entry name" value="DsbA_FrnE"/>
    <property type="match status" value="1"/>
</dbReference>
<evidence type="ECO:0000313" key="3">
    <source>
        <dbReference type="Proteomes" id="UP000287239"/>
    </source>
</evidence>